<feature type="compositionally biased region" description="Basic and acidic residues" evidence="4">
    <location>
        <begin position="160"/>
        <end position="180"/>
    </location>
</feature>
<feature type="domain" description="Carbohydrate kinase PfkB" evidence="5">
    <location>
        <begin position="256"/>
        <end position="355"/>
    </location>
</feature>
<comment type="similarity">
    <text evidence="1">Belongs to the carbohydrate kinase PfkB family.</text>
</comment>
<name>A0ABD5UTH5_9EURY</name>
<dbReference type="InterPro" id="IPR011611">
    <property type="entry name" value="PfkB_dom"/>
</dbReference>
<dbReference type="GO" id="GO:0006796">
    <property type="term" value="P:phosphate-containing compound metabolic process"/>
    <property type="evidence" value="ECO:0007669"/>
    <property type="project" value="UniProtKB-ARBA"/>
</dbReference>
<gene>
    <name evidence="6" type="ORF">ACFQEY_16740</name>
</gene>
<dbReference type="PRINTS" id="PR00990">
    <property type="entry name" value="RIBOKINASE"/>
</dbReference>
<protein>
    <submittedName>
        <fullName evidence="6">Carbohydrate kinase family protein</fullName>
        <ecNumber evidence="6">2.7.1.-</ecNumber>
    </submittedName>
</protein>
<dbReference type="InterPro" id="IPR029056">
    <property type="entry name" value="Ribokinase-like"/>
</dbReference>
<accession>A0ABD5UTH5</accession>
<dbReference type="Gene3D" id="3.40.1190.20">
    <property type="match status" value="1"/>
</dbReference>
<dbReference type="InterPro" id="IPR002139">
    <property type="entry name" value="Ribo/fructo_kinase"/>
</dbReference>
<evidence type="ECO:0000313" key="7">
    <source>
        <dbReference type="Proteomes" id="UP001596333"/>
    </source>
</evidence>
<reference evidence="6 7" key="1">
    <citation type="journal article" date="2019" name="Int. J. Syst. Evol. Microbiol.">
        <title>The Global Catalogue of Microorganisms (GCM) 10K type strain sequencing project: providing services to taxonomists for standard genome sequencing and annotation.</title>
        <authorList>
            <consortium name="The Broad Institute Genomics Platform"/>
            <consortium name="The Broad Institute Genome Sequencing Center for Infectious Disease"/>
            <person name="Wu L."/>
            <person name="Ma J."/>
        </authorList>
    </citation>
    <scope>NUCLEOTIDE SEQUENCE [LARGE SCALE GENOMIC DNA]</scope>
    <source>
        <strain evidence="6 7">Y73</strain>
    </source>
</reference>
<dbReference type="GO" id="GO:0016301">
    <property type="term" value="F:kinase activity"/>
    <property type="evidence" value="ECO:0007669"/>
    <property type="project" value="UniProtKB-KW"/>
</dbReference>
<proteinExistence type="inferred from homology"/>
<dbReference type="InterPro" id="IPR002173">
    <property type="entry name" value="Carboh/pur_kinase_PfkB_CS"/>
</dbReference>
<feature type="domain" description="Carbohydrate kinase PfkB" evidence="5">
    <location>
        <begin position="8"/>
        <end position="166"/>
    </location>
</feature>
<keyword evidence="7" id="KW-1185">Reference proteome</keyword>
<dbReference type="AlphaFoldDB" id="A0ABD5UTH5"/>
<dbReference type="PROSITE" id="PS00583">
    <property type="entry name" value="PFKB_KINASES_1"/>
    <property type="match status" value="1"/>
</dbReference>
<dbReference type="Proteomes" id="UP001596333">
    <property type="component" value="Unassembled WGS sequence"/>
</dbReference>
<dbReference type="EMBL" id="JBHSXI010000023">
    <property type="protein sequence ID" value="MFC6890637.1"/>
    <property type="molecule type" value="Genomic_DNA"/>
</dbReference>
<dbReference type="RefSeq" id="WP_379770807.1">
    <property type="nucleotide sequence ID" value="NZ_JBHSXI010000023.1"/>
</dbReference>
<evidence type="ECO:0000256" key="4">
    <source>
        <dbReference type="SAM" id="MobiDB-lite"/>
    </source>
</evidence>
<dbReference type="PANTHER" id="PTHR10584">
    <property type="entry name" value="SUGAR KINASE"/>
    <property type="match status" value="1"/>
</dbReference>
<evidence type="ECO:0000259" key="5">
    <source>
        <dbReference type="Pfam" id="PF00294"/>
    </source>
</evidence>
<dbReference type="EC" id="2.7.1.-" evidence="6"/>
<evidence type="ECO:0000256" key="2">
    <source>
        <dbReference type="ARBA" id="ARBA00022679"/>
    </source>
</evidence>
<dbReference type="SUPFAM" id="SSF53613">
    <property type="entry name" value="Ribokinase-like"/>
    <property type="match status" value="1"/>
</dbReference>
<evidence type="ECO:0000256" key="3">
    <source>
        <dbReference type="ARBA" id="ARBA00022777"/>
    </source>
</evidence>
<dbReference type="PANTHER" id="PTHR10584:SF157">
    <property type="entry name" value="SULFOFRUCTOSE KINASE"/>
    <property type="match status" value="1"/>
</dbReference>
<evidence type="ECO:0000256" key="1">
    <source>
        <dbReference type="ARBA" id="ARBA00010688"/>
    </source>
</evidence>
<dbReference type="Pfam" id="PF00294">
    <property type="entry name" value="PfkB"/>
    <property type="match status" value="2"/>
</dbReference>
<comment type="caution">
    <text evidence="6">The sequence shown here is derived from an EMBL/GenBank/DDBJ whole genome shotgun (WGS) entry which is preliminary data.</text>
</comment>
<evidence type="ECO:0000313" key="6">
    <source>
        <dbReference type="EMBL" id="MFC6890637.1"/>
    </source>
</evidence>
<feature type="region of interest" description="Disordered" evidence="4">
    <location>
        <begin position="160"/>
        <end position="182"/>
    </location>
</feature>
<keyword evidence="2 6" id="KW-0808">Transferase</keyword>
<organism evidence="6 7">
    <name type="scientific">Halorubrum trueperi</name>
    <dbReference type="NCBI Taxonomy" id="2004704"/>
    <lineage>
        <taxon>Archaea</taxon>
        <taxon>Methanobacteriati</taxon>
        <taxon>Methanobacteriota</taxon>
        <taxon>Stenosarchaea group</taxon>
        <taxon>Halobacteria</taxon>
        <taxon>Halobacteriales</taxon>
        <taxon>Haloferacaceae</taxon>
        <taxon>Halorubrum</taxon>
    </lineage>
</organism>
<keyword evidence="3 6" id="KW-0418">Kinase</keyword>
<sequence>MSGASAPTIVAIGAAVIDEWYAVSNLPEPDGGAFASEVTTAFGGVGANVSVALDRLGRDVGLVSRVGDDEYGRRAREHLADTGVDDTRVSVGGDPSTGSVILSDPEGERAIVTTGESFRRLRLDAADREAIAAADVVFLTGYTPDAVSRAVLDLLDSLRPSERTDRDDSNDRAAPADRDPPTLVFDLSGPVEEMVGRGTEPATVNRLLHRADVFVAGDVAAEAYFGGREVAIERITAAQRRRTDHDRERDGEGWPRAVLTHGADGMTAIAGGDVSEFDAFDVDVVDATGAGDAFVAGTIDQWTARDAPAGDVLAGEAPTGDVLAGDTPVGDGVRFAAAVAALNCTERFAQGGLPTREAVTEFLAERRSDASDTDD</sequence>